<dbReference type="Pfam" id="PF03764">
    <property type="entry name" value="EFG_IV"/>
    <property type="match status" value="1"/>
</dbReference>
<dbReference type="FunFam" id="3.30.70.240:FF:000001">
    <property type="entry name" value="Elongation factor G"/>
    <property type="match status" value="1"/>
</dbReference>
<dbReference type="Pfam" id="PF00679">
    <property type="entry name" value="EFG_C"/>
    <property type="match status" value="1"/>
</dbReference>
<accession>A0A552WLM2</accession>
<dbReference type="Gene3D" id="3.40.50.300">
    <property type="entry name" value="P-loop containing nucleotide triphosphate hydrolases"/>
    <property type="match status" value="1"/>
</dbReference>
<keyword evidence="1" id="KW-0547">Nucleotide-binding</keyword>
<dbReference type="CDD" id="cd04170">
    <property type="entry name" value="EF-G_bact"/>
    <property type="match status" value="1"/>
</dbReference>
<dbReference type="NCBIfam" id="NF009379">
    <property type="entry name" value="PRK12740.1-3"/>
    <property type="match status" value="1"/>
</dbReference>
<dbReference type="Gene3D" id="3.30.70.240">
    <property type="match status" value="1"/>
</dbReference>
<dbReference type="Proteomes" id="UP000318693">
    <property type="component" value="Unassembled WGS sequence"/>
</dbReference>
<dbReference type="InterPro" id="IPR035649">
    <property type="entry name" value="EFG_V"/>
</dbReference>
<dbReference type="CDD" id="cd03713">
    <property type="entry name" value="EFG_mtEFG_C"/>
    <property type="match status" value="1"/>
</dbReference>
<dbReference type="AlphaFoldDB" id="A0A552WLM2"/>
<feature type="domain" description="Tr-type G" evidence="3">
    <location>
        <begin position="7"/>
        <end position="284"/>
    </location>
</feature>
<evidence type="ECO:0000256" key="2">
    <source>
        <dbReference type="ARBA" id="ARBA00023134"/>
    </source>
</evidence>
<dbReference type="InterPro" id="IPR000795">
    <property type="entry name" value="T_Tr_GTP-bd_dom"/>
</dbReference>
<comment type="caution">
    <text evidence="4">The sequence shown here is derived from an EMBL/GenBank/DDBJ whole genome shotgun (WGS) entry which is preliminary data.</text>
</comment>
<dbReference type="PROSITE" id="PS51722">
    <property type="entry name" value="G_TR_2"/>
    <property type="match status" value="1"/>
</dbReference>
<dbReference type="SUPFAM" id="SSF50447">
    <property type="entry name" value="Translation proteins"/>
    <property type="match status" value="1"/>
</dbReference>
<dbReference type="InterPro" id="IPR047872">
    <property type="entry name" value="EFG_IV"/>
</dbReference>
<dbReference type="InterPro" id="IPR053905">
    <property type="entry name" value="EF-G-like_DII"/>
</dbReference>
<dbReference type="PANTHER" id="PTHR43261">
    <property type="entry name" value="TRANSLATION ELONGATION FACTOR G-RELATED"/>
    <property type="match status" value="1"/>
</dbReference>
<evidence type="ECO:0000313" key="4">
    <source>
        <dbReference type="EMBL" id="TRW43671.1"/>
    </source>
</evidence>
<dbReference type="GO" id="GO:0032790">
    <property type="term" value="P:ribosome disassembly"/>
    <property type="evidence" value="ECO:0007669"/>
    <property type="project" value="TreeGrafter"/>
</dbReference>
<protein>
    <submittedName>
        <fullName evidence="4">Elongation factor G</fullName>
    </submittedName>
</protein>
<dbReference type="InterPro" id="IPR000640">
    <property type="entry name" value="EFG_V-like"/>
</dbReference>
<name>A0A552WLM2_9MICO</name>
<dbReference type="SMART" id="SM00838">
    <property type="entry name" value="EFG_C"/>
    <property type="match status" value="1"/>
</dbReference>
<dbReference type="InterPro" id="IPR027417">
    <property type="entry name" value="P-loop_NTPase"/>
</dbReference>
<dbReference type="InterPro" id="IPR035647">
    <property type="entry name" value="EFG_III/V"/>
</dbReference>
<keyword evidence="2" id="KW-0342">GTP-binding</keyword>
<dbReference type="PRINTS" id="PR00315">
    <property type="entry name" value="ELONGATNFCT"/>
</dbReference>
<evidence type="ECO:0000256" key="1">
    <source>
        <dbReference type="ARBA" id="ARBA00022741"/>
    </source>
</evidence>
<dbReference type="RefSeq" id="WP_143419592.1">
    <property type="nucleotide sequence ID" value="NZ_VJXR01000070.1"/>
</dbReference>
<dbReference type="GO" id="GO:0003924">
    <property type="term" value="F:GTPase activity"/>
    <property type="evidence" value="ECO:0007669"/>
    <property type="project" value="InterPro"/>
</dbReference>
<dbReference type="EMBL" id="VJXR01000070">
    <property type="protein sequence ID" value="TRW43671.1"/>
    <property type="molecule type" value="Genomic_DNA"/>
</dbReference>
<reference evidence="4 5" key="1">
    <citation type="submission" date="2019-07" db="EMBL/GenBank/DDBJ databases">
        <title>Georgenia wutianyii sp. nov. and Georgenia *** sp. nov. isolated from plateau pika (Ochotona curzoniae) in the Qinghai-Tibet plateau of China.</title>
        <authorList>
            <person name="Tian Z."/>
        </authorList>
    </citation>
    <scope>NUCLEOTIDE SEQUENCE [LARGE SCALE GENOMIC DNA]</scope>
    <source>
        <strain evidence="4 5">Z446</strain>
    </source>
</reference>
<dbReference type="PANTHER" id="PTHR43261:SF6">
    <property type="entry name" value="ELONGATION FACTOR G-LIKE PROTEIN"/>
    <property type="match status" value="1"/>
</dbReference>
<dbReference type="InterPro" id="IPR005225">
    <property type="entry name" value="Small_GTP-bd"/>
</dbReference>
<dbReference type="Gene3D" id="3.30.230.10">
    <property type="match status" value="1"/>
</dbReference>
<keyword evidence="4" id="KW-0251">Elongation factor</keyword>
<dbReference type="Gene3D" id="2.40.30.10">
    <property type="entry name" value="Translation factors"/>
    <property type="match status" value="1"/>
</dbReference>
<gene>
    <name evidence="4" type="ORF">FJ693_16680</name>
</gene>
<organism evidence="4 5">
    <name type="scientific">Georgenia yuyongxinii</name>
    <dbReference type="NCBI Taxonomy" id="2589797"/>
    <lineage>
        <taxon>Bacteria</taxon>
        <taxon>Bacillati</taxon>
        <taxon>Actinomycetota</taxon>
        <taxon>Actinomycetes</taxon>
        <taxon>Micrococcales</taxon>
        <taxon>Bogoriellaceae</taxon>
        <taxon>Georgenia</taxon>
    </lineage>
</organism>
<keyword evidence="5" id="KW-1185">Reference proteome</keyword>
<dbReference type="GO" id="GO:0003746">
    <property type="term" value="F:translation elongation factor activity"/>
    <property type="evidence" value="ECO:0007669"/>
    <property type="project" value="UniProtKB-KW"/>
</dbReference>
<keyword evidence="4" id="KW-0648">Protein biosynthesis</keyword>
<dbReference type="CDD" id="cd01434">
    <property type="entry name" value="EFG_mtEFG1_IV"/>
    <property type="match status" value="1"/>
</dbReference>
<dbReference type="InterPro" id="IPR041095">
    <property type="entry name" value="EFG_II"/>
</dbReference>
<dbReference type="Pfam" id="PF00009">
    <property type="entry name" value="GTP_EFTU"/>
    <property type="match status" value="1"/>
</dbReference>
<dbReference type="NCBIfam" id="TIGR00231">
    <property type="entry name" value="small_GTP"/>
    <property type="match status" value="1"/>
</dbReference>
<proteinExistence type="predicted"/>
<evidence type="ECO:0000313" key="5">
    <source>
        <dbReference type="Proteomes" id="UP000318693"/>
    </source>
</evidence>
<dbReference type="InterPro" id="IPR014721">
    <property type="entry name" value="Ribsml_uS5_D2-typ_fold_subgr"/>
</dbReference>
<dbReference type="SUPFAM" id="SSF54211">
    <property type="entry name" value="Ribosomal protein S5 domain 2-like"/>
    <property type="match status" value="1"/>
</dbReference>
<dbReference type="InterPro" id="IPR009000">
    <property type="entry name" value="Transl_B-barrel_sf"/>
</dbReference>
<dbReference type="NCBIfam" id="NF009381">
    <property type="entry name" value="PRK12740.1-5"/>
    <property type="match status" value="1"/>
</dbReference>
<dbReference type="SUPFAM" id="SSF54980">
    <property type="entry name" value="EF-G C-terminal domain-like"/>
    <property type="match status" value="2"/>
</dbReference>
<dbReference type="InterPro" id="IPR020568">
    <property type="entry name" value="Ribosomal_Su5_D2-typ_SF"/>
</dbReference>
<evidence type="ECO:0000259" key="3">
    <source>
        <dbReference type="PROSITE" id="PS51722"/>
    </source>
</evidence>
<dbReference type="InterPro" id="IPR005517">
    <property type="entry name" value="Transl_elong_EFG/EF2_IV"/>
</dbReference>
<dbReference type="Pfam" id="PF22042">
    <property type="entry name" value="EF-G_D2"/>
    <property type="match status" value="1"/>
</dbReference>
<dbReference type="SUPFAM" id="SSF52540">
    <property type="entry name" value="P-loop containing nucleoside triphosphate hydrolases"/>
    <property type="match status" value="1"/>
</dbReference>
<sequence>MGDVVTTAIRNVVLLGHQASGKTSLAEALLYRAGSATRLGRVDDGTSILDVEPESVRRRATLTIAVAALDWTTQAGQTCKVNLLDTPGHDDFTQVVDAALSVADLAVIVVSAVDGVQAGTVRAWGRCEELGLPRLFFLSKEDKAGADFEGTLTQLRESFGSGVVPIELPVGSQQGFHGVTDLIFDSSREYDADGRGSQVAIPADQVEDERRRHDELVEEVVSGDDDQLERYLAGESISAADVERTLAREVASAVVHPVLLGSAATGVGVDRLGDFVCELGPSPDVRPVGVLVGGQEATVTVDPAGEPLVQVFRTMADQFVGQVSLLKVLSGTLRGDDHLTNTTTGTEERLHGLFFLRGRDHLAAEKVVAGDIAGVAKLAGSPTRSLLALPGRPVALSPLPAPAAGFTRAVRPVTQSDDDKLPEALRRLCSEDPGLTVAQDEEAGQVLLTAVGDTHLAVALERLERKFGVKVETEDVKVPYRETISRPVDIEGKLKKQSGGHGQFAVVQLRVSPAPRGTGLEFVDKIVGGAIPRNYLPAVQRGVDDAMRQGGPLGHRVTDLRVECVDGKYHSVDSSDMAFRTAAAMGLSQALAQAGTVVLEPVVAVTVVVPSASQGDVLADLATRRGRVVDTGGGTGGEEVIEALVPAAELRRYAVDLRALTAGRGHYRAVPDHYEPVPEHLVAATRAAAGAAR</sequence>
<dbReference type="GO" id="GO:0005525">
    <property type="term" value="F:GTP binding"/>
    <property type="evidence" value="ECO:0007669"/>
    <property type="project" value="UniProtKB-KW"/>
</dbReference>
<dbReference type="Gene3D" id="3.30.70.870">
    <property type="entry name" value="Elongation Factor G (Translational Gtpase), domain 3"/>
    <property type="match status" value="1"/>
</dbReference>
<dbReference type="SMART" id="SM00889">
    <property type="entry name" value="EFG_IV"/>
    <property type="match status" value="1"/>
</dbReference>
<dbReference type="Pfam" id="PF14492">
    <property type="entry name" value="EFG_III"/>
    <property type="match status" value="1"/>
</dbReference>